<keyword evidence="5" id="KW-1185">Reference proteome</keyword>
<keyword evidence="4" id="KW-0808">Transferase</keyword>
<dbReference type="InterPro" id="IPR002575">
    <property type="entry name" value="Aminoglycoside_PTrfase"/>
</dbReference>
<gene>
    <name evidence="4" type="ORF">A10D4_00245</name>
</gene>
<dbReference type="AlphaFoldDB" id="K2KY32"/>
<dbReference type="GO" id="GO:0016740">
    <property type="term" value="F:transferase activity"/>
    <property type="evidence" value="ECO:0007669"/>
    <property type="project" value="UniProtKB-KW"/>
</dbReference>
<organism evidence="4 5">
    <name type="scientific">Idiomarina xiamenensis 10-D-4</name>
    <dbReference type="NCBI Taxonomy" id="740709"/>
    <lineage>
        <taxon>Bacteria</taxon>
        <taxon>Pseudomonadati</taxon>
        <taxon>Pseudomonadota</taxon>
        <taxon>Gammaproteobacteria</taxon>
        <taxon>Alteromonadales</taxon>
        <taxon>Idiomarinaceae</taxon>
        <taxon>Idiomarina</taxon>
    </lineage>
</organism>
<dbReference type="eggNOG" id="COG3178">
    <property type="taxonomic scope" value="Bacteria"/>
</dbReference>
<dbReference type="SUPFAM" id="SSF56112">
    <property type="entry name" value="Protein kinase-like (PK-like)"/>
    <property type="match status" value="1"/>
</dbReference>
<evidence type="ECO:0000313" key="5">
    <source>
        <dbReference type="Proteomes" id="UP000014115"/>
    </source>
</evidence>
<dbReference type="PATRIC" id="fig|740709.3.peg.50"/>
<keyword evidence="2" id="KW-0067">ATP-binding</keyword>
<evidence type="ECO:0000259" key="3">
    <source>
        <dbReference type="Pfam" id="PF01636"/>
    </source>
</evidence>
<dbReference type="OrthoDB" id="9809275at2"/>
<dbReference type="InterPro" id="IPR011009">
    <property type="entry name" value="Kinase-like_dom_sf"/>
</dbReference>
<dbReference type="Proteomes" id="UP000014115">
    <property type="component" value="Unassembled WGS sequence"/>
</dbReference>
<dbReference type="PANTHER" id="PTHR33540:SF1">
    <property type="entry name" value="N-ACETYLMURAMATE_N-ACETYLGLUCOSAMINE KINASE"/>
    <property type="match status" value="1"/>
</dbReference>
<dbReference type="Pfam" id="PF01636">
    <property type="entry name" value="APH"/>
    <property type="match status" value="1"/>
</dbReference>
<dbReference type="EMBL" id="AMRG01000001">
    <property type="protein sequence ID" value="EKE87479.1"/>
    <property type="molecule type" value="Genomic_DNA"/>
</dbReference>
<feature type="domain" description="Aminoglycoside phosphotransferase" evidence="3">
    <location>
        <begin position="25"/>
        <end position="245"/>
    </location>
</feature>
<dbReference type="STRING" id="740709.A10D4_00245"/>
<name>K2KY32_9GAMM</name>
<keyword evidence="1" id="KW-0547">Nucleotide-binding</keyword>
<evidence type="ECO:0000313" key="4">
    <source>
        <dbReference type="EMBL" id="EKE87479.1"/>
    </source>
</evidence>
<dbReference type="Gene3D" id="3.30.200.20">
    <property type="entry name" value="Phosphorylase Kinase, domain 1"/>
    <property type="match status" value="1"/>
</dbReference>
<dbReference type="GO" id="GO:0005524">
    <property type="term" value="F:ATP binding"/>
    <property type="evidence" value="ECO:0007669"/>
    <property type="project" value="UniProtKB-KW"/>
</dbReference>
<sequence length="334" mass="38311">MEDQREIALQAWCEAQTGLAQQALQSVSGDASFRRYFRVQSEDNSLIAVDCPPQQEPLLPFLAIAEAYAQGNIPVPQVLAVDIEKGFMLQSDLGQTLLLSKLRRDNMRQYYAQALAMLPAIMRVQETADGPLPAYNEALLTRELNLFHDWLLEQQLSLTLDARERQLWGDFCQQMIDNALQQPTVGVHRDYHSRNLMVQPDHSLAVIDFQDAVCGPITYDAVSLLRDCYIEWPDAWVDELAQQLRTNLQAEQILASDVSATDWQRWFDYMGLQRHTKAAGIFARLAIRDGKDGYLNDVPRTLSYMIRIAARYPALQPFQQWLQRRVWPLVANMR</sequence>
<accession>K2KY32</accession>
<proteinExistence type="predicted"/>
<dbReference type="Gene3D" id="3.90.1200.10">
    <property type="match status" value="1"/>
</dbReference>
<dbReference type="RefSeq" id="WP_008486969.1">
    <property type="nucleotide sequence ID" value="NZ_AMRG01000001.1"/>
</dbReference>
<dbReference type="PANTHER" id="PTHR33540">
    <property type="entry name" value="TRNA THREONYLCARBAMOYLADENOSINE BIOSYNTHESIS PROTEIN TSAE"/>
    <property type="match status" value="1"/>
</dbReference>
<comment type="caution">
    <text evidence="4">The sequence shown here is derived from an EMBL/GenBank/DDBJ whole genome shotgun (WGS) entry which is preliminary data.</text>
</comment>
<reference evidence="4 5" key="1">
    <citation type="journal article" date="2012" name="J. Bacteriol.">
        <title>Genome Sequence of Idiomarina xiamenensis Type Strain 10-D-4.</title>
        <authorList>
            <person name="Lai Q."/>
            <person name="Wang L."/>
            <person name="Wang W."/>
            <person name="Shao Z."/>
        </authorList>
    </citation>
    <scope>NUCLEOTIDE SEQUENCE [LARGE SCALE GENOMIC DNA]</scope>
    <source>
        <strain evidence="4 5">10-D-4</strain>
    </source>
</reference>
<protein>
    <submittedName>
        <fullName evidence="4">Phosphotransferase</fullName>
    </submittedName>
</protein>
<evidence type="ECO:0000256" key="2">
    <source>
        <dbReference type="ARBA" id="ARBA00022840"/>
    </source>
</evidence>
<evidence type="ECO:0000256" key="1">
    <source>
        <dbReference type="ARBA" id="ARBA00022741"/>
    </source>
</evidence>